<protein>
    <submittedName>
        <fullName evidence="1">Host-nuclease inhibitor protein Gam</fullName>
    </submittedName>
</protein>
<reference evidence="1 3" key="1">
    <citation type="submission" date="2018-04" db="EMBL/GenBank/DDBJ databases">
        <title>Brenneria corticis sp.nov.</title>
        <authorList>
            <person name="Li Y."/>
        </authorList>
    </citation>
    <scope>NUCLEOTIDE SEQUENCE [LARGE SCALE GENOMIC DNA]</scope>
    <source>
        <strain evidence="1 3">LMG 2694</strain>
    </source>
</reference>
<sequence length="173" mass="19564">MAKAKKRLKAAAAPYAAQTKEEVISGIKRLGDIQRELTRVETEMNDQIATVTEYHSPVIEQLKAKRDELQGGIQTWCEANRNELTNGGKVKTANLTTGEVQWRNRPPSCVIRGTETVIELLKRLKLDRFIRVKEEINKDAILNEPVAVKNIPGITIKKDIEDFAIIPFEQEVE</sequence>
<evidence type="ECO:0000313" key="3">
    <source>
        <dbReference type="Proteomes" id="UP000295985"/>
    </source>
</evidence>
<organism evidence="1 3">
    <name type="scientific">Brenneria nigrifluens DSM 30175 = ATCC 13028</name>
    <dbReference type="NCBI Taxonomy" id="1121120"/>
    <lineage>
        <taxon>Bacteria</taxon>
        <taxon>Pseudomonadati</taxon>
        <taxon>Pseudomonadota</taxon>
        <taxon>Gammaproteobacteria</taxon>
        <taxon>Enterobacterales</taxon>
        <taxon>Pectobacteriaceae</taxon>
        <taxon>Brenneria</taxon>
    </lineage>
</organism>
<accession>A0A2U1UWL5</accession>
<dbReference type="Proteomes" id="UP000303847">
    <property type="component" value="Chromosome"/>
</dbReference>
<dbReference type="SUPFAM" id="SSF161266">
    <property type="entry name" value="Gam-like"/>
    <property type="match status" value="1"/>
</dbReference>
<dbReference type="AlphaFoldDB" id="A0A2U1UWL5"/>
<dbReference type="InterPro" id="IPR009951">
    <property type="entry name" value="Host-nuc_inhib_Gam"/>
</dbReference>
<dbReference type="Proteomes" id="UP000295985">
    <property type="component" value="Unassembled WGS sequence"/>
</dbReference>
<dbReference type="Gene3D" id="1.20.5.170">
    <property type="match status" value="1"/>
</dbReference>
<evidence type="ECO:0000313" key="1">
    <source>
        <dbReference type="EMBL" id="PWC26012.1"/>
    </source>
</evidence>
<evidence type="ECO:0000313" key="2">
    <source>
        <dbReference type="EMBL" id="QCR05605.1"/>
    </source>
</evidence>
<proteinExistence type="predicted"/>
<dbReference type="RefSeq" id="WP_009113918.1">
    <property type="nucleotide sequence ID" value="NZ_CP034036.1"/>
</dbReference>
<dbReference type="Pfam" id="PF07352">
    <property type="entry name" value="Phage_Mu_Gam"/>
    <property type="match status" value="1"/>
</dbReference>
<evidence type="ECO:0000313" key="4">
    <source>
        <dbReference type="Proteomes" id="UP000303847"/>
    </source>
</evidence>
<reference evidence="2 4" key="2">
    <citation type="submission" date="2018-11" db="EMBL/GenBank/DDBJ databases">
        <title>Genome sequences of Brenneria nigrifluens and Brenneria rubrifaciens.</title>
        <authorList>
            <person name="Poret-Peterson A.T."/>
            <person name="McClean A.E."/>
            <person name="Kluepfel D.A."/>
        </authorList>
    </citation>
    <scope>NUCLEOTIDE SEQUENCE [LARGE SCALE GENOMIC DNA]</scope>
    <source>
        <strain evidence="2 4">ATCC 13028</strain>
    </source>
</reference>
<dbReference type="GO" id="GO:0042262">
    <property type="term" value="P:DNA protection"/>
    <property type="evidence" value="ECO:0007669"/>
    <property type="project" value="InterPro"/>
</dbReference>
<gene>
    <name evidence="1" type="ORF">DDT54_01420</name>
    <name evidence="2" type="ORF">EH206_16295</name>
</gene>
<dbReference type="GO" id="GO:0003690">
    <property type="term" value="F:double-stranded DNA binding"/>
    <property type="evidence" value="ECO:0007669"/>
    <property type="project" value="InterPro"/>
</dbReference>
<name>A0A2U1UWL5_9GAMM</name>
<dbReference type="OrthoDB" id="8141487at2"/>
<dbReference type="EMBL" id="CP034036">
    <property type="protein sequence ID" value="QCR05605.1"/>
    <property type="molecule type" value="Genomic_DNA"/>
</dbReference>
<keyword evidence="4" id="KW-1185">Reference proteome</keyword>
<dbReference type="EMBL" id="QDKK01000001">
    <property type="protein sequence ID" value="PWC26012.1"/>
    <property type="molecule type" value="Genomic_DNA"/>
</dbReference>